<evidence type="ECO:0000259" key="1">
    <source>
        <dbReference type="Pfam" id="PF24722"/>
    </source>
</evidence>
<dbReference type="InterPro" id="IPR056091">
    <property type="entry name" value="DUF7674"/>
</dbReference>
<keyword evidence="3" id="KW-1185">Reference proteome</keyword>
<dbReference type="Proteomes" id="UP000831460">
    <property type="component" value="Chromosome"/>
</dbReference>
<organism evidence="2 3">
    <name type="scientific">Chryseobacterium suipulveris</name>
    <dbReference type="NCBI Taxonomy" id="2929800"/>
    <lineage>
        <taxon>Bacteria</taxon>
        <taxon>Pseudomonadati</taxon>
        <taxon>Bacteroidota</taxon>
        <taxon>Flavobacteriia</taxon>
        <taxon>Flavobacteriales</taxon>
        <taxon>Weeksellaceae</taxon>
        <taxon>Chryseobacterium group</taxon>
        <taxon>Chryseobacterium</taxon>
    </lineage>
</organism>
<gene>
    <name evidence="2" type="ORF">MTP09_05830</name>
</gene>
<sequence>MTTEHEQKSEFQKIQQLEVEALDAIFKGQKKKVVNLFGKAEQLFQKGSNYTRTIISNTFILPLTQLLEMNYSWGKEYLILFPGQLKQEYCRQIYSSGI</sequence>
<reference evidence="2 3" key="1">
    <citation type="submission" date="2022-03" db="EMBL/GenBank/DDBJ databases">
        <title>Chryseobacterium sp. isolated from particulate matters in swine house.</title>
        <authorList>
            <person name="Won M."/>
            <person name="Kim S.-J."/>
            <person name="Kwon S.-W."/>
        </authorList>
    </citation>
    <scope>NUCLEOTIDE SEQUENCE [LARGE SCALE GENOMIC DNA]</scope>
    <source>
        <strain evidence="2 3">SC2-2</strain>
    </source>
</reference>
<dbReference type="EMBL" id="CP094532">
    <property type="protein sequence ID" value="UOE42155.1"/>
    <property type="molecule type" value="Genomic_DNA"/>
</dbReference>
<protein>
    <recommendedName>
        <fullName evidence="1">DUF7674 domain-containing protein</fullName>
    </recommendedName>
</protein>
<evidence type="ECO:0000313" key="3">
    <source>
        <dbReference type="Proteomes" id="UP000831460"/>
    </source>
</evidence>
<accession>A0ABY4BSH3</accession>
<evidence type="ECO:0000313" key="2">
    <source>
        <dbReference type="EMBL" id="UOE42155.1"/>
    </source>
</evidence>
<dbReference type="Pfam" id="PF24722">
    <property type="entry name" value="DUF7674"/>
    <property type="match status" value="1"/>
</dbReference>
<feature type="domain" description="DUF7674" evidence="1">
    <location>
        <begin position="21"/>
        <end position="94"/>
    </location>
</feature>
<proteinExistence type="predicted"/>
<name>A0ABY4BSH3_9FLAO</name>
<dbReference type="RefSeq" id="WP_243551126.1">
    <property type="nucleotide sequence ID" value="NZ_CP094532.1"/>
</dbReference>